<reference evidence="3 4" key="1">
    <citation type="journal article" date="2024" name="BMC Genomics">
        <title>Genome assembly of redclaw crayfish (Cherax quadricarinatus) provides insights into its immune adaptation and hypoxia tolerance.</title>
        <authorList>
            <person name="Liu Z."/>
            <person name="Zheng J."/>
            <person name="Li H."/>
            <person name="Fang K."/>
            <person name="Wang S."/>
            <person name="He J."/>
            <person name="Zhou D."/>
            <person name="Weng S."/>
            <person name="Chi M."/>
            <person name="Gu Z."/>
            <person name="He J."/>
            <person name="Li F."/>
            <person name="Wang M."/>
        </authorList>
    </citation>
    <scope>NUCLEOTIDE SEQUENCE [LARGE SCALE GENOMIC DNA]</scope>
    <source>
        <strain evidence="3">ZL_2023a</strain>
    </source>
</reference>
<dbReference type="Proteomes" id="UP001445076">
    <property type="component" value="Unassembled WGS sequence"/>
</dbReference>
<proteinExistence type="predicted"/>
<feature type="chain" id="PRO_5043508597" evidence="2">
    <location>
        <begin position="22"/>
        <end position="397"/>
    </location>
</feature>
<protein>
    <submittedName>
        <fullName evidence="3">Uncharacterized protein</fullName>
    </submittedName>
</protein>
<keyword evidence="2" id="KW-0732">Signal</keyword>
<feature type="signal peptide" evidence="2">
    <location>
        <begin position="1"/>
        <end position="21"/>
    </location>
</feature>
<evidence type="ECO:0000313" key="4">
    <source>
        <dbReference type="Proteomes" id="UP001445076"/>
    </source>
</evidence>
<evidence type="ECO:0000256" key="2">
    <source>
        <dbReference type="SAM" id="SignalP"/>
    </source>
</evidence>
<name>A0AAW0XAV0_CHEQU</name>
<evidence type="ECO:0000313" key="3">
    <source>
        <dbReference type="EMBL" id="KAK8736707.1"/>
    </source>
</evidence>
<gene>
    <name evidence="3" type="ORF">OTU49_004607</name>
</gene>
<sequence length="397" mass="43887">MRMLWRAWMLGVVMVVGVARCEDRWVWGNIKASSIPGYVEPTTASPLEPTTFRPQYQPVGRAAASQLRHFPRVTANPYFVNAFQPFSLVPPPRTSSDGTTKSRVTTDTAFDGASGAVLDAGDKYTTLDRLQSERGAPPAFPRPEKHQLGGLHPDEVFYADDDLLIIKGGGFNSDAFEEPSQPLDADDDDIREGSATRVSSVVAPLPSPHQEYNGNIPAIVPYPQRMSHQPLSLFVEGASTNNYILVPYVFQQPGVGVATADGTFNNHIDNSYVNLRKPLKSAQYVYHIPYQPVFLTHHNIIPVVPQAQQHPSTLQQAQQHPSTLQQVQQHPSTLQQVQQHPSTLKLPHSLAGDTAVNYRHPRPPINPDAELVVPSSTSSANFFYPGSNRRQQSRPRL</sequence>
<organism evidence="3 4">
    <name type="scientific">Cherax quadricarinatus</name>
    <name type="common">Australian red claw crayfish</name>
    <dbReference type="NCBI Taxonomy" id="27406"/>
    <lineage>
        <taxon>Eukaryota</taxon>
        <taxon>Metazoa</taxon>
        <taxon>Ecdysozoa</taxon>
        <taxon>Arthropoda</taxon>
        <taxon>Crustacea</taxon>
        <taxon>Multicrustacea</taxon>
        <taxon>Malacostraca</taxon>
        <taxon>Eumalacostraca</taxon>
        <taxon>Eucarida</taxon>
        <taxon>Decapoda</taxon>
        <taxon>Pleocyemata</taxon>
        <taxon>Astacidea</taxon>
        <taxon>Parastacoidea</taxon>
        <taxon>Parastacidae</taxon>
        <taxon>Cherax</taxon>
    </lineage>
</organism>
<feature type="region of interest" description="Disordered" evidence="1">
    <location>
        <begin position="377"/>
        <end position="397"/>
    </location>
</feature>
<accession>A0AAW0XAV0</accession>
<dbReference type="AlphaFoldDB" id="A0AAW0XAV0"/>
<keyword evidence="4" id="KW-1185">Reference proteome</keyword>
<evidence type="ECO:0000256" key="1">
    <source>
        <dbReference type="SAM" id="MobiDB-lite"/>
    </source>
</evidence>
<comment type="caution">
    <text evidence="3">The sequence shown here is derived from an EMBL/GenBank/DDBJ whole genome shotgun (WGS) entry which is preliminary data.</text>
</comment>
<dbReference type="EMBL" id="JARKIK010000043">
    <property type="protein sequence ID" value="KAK8736707.1"/>
    <property type="molecule type" value="Genomic_DNA"/>
</dbReference>